<evidence type="ECO:0000313" key="6">
    <source>
        <dbReference type="Proteomes" id="UP000238605"/>
    </source>
</evidence>
<dbReference type="InterPro" id="IPR013780">
    <property type="entry name" value="Glyco_hydro_b"/>
</dbReference>
<dbReference type="Pfam" id="PF00128">
    <property type="entry name" value="Alpha-amylase"/>
    <property type="match status" value="1"/>
</dbReference>
<reference evidence="5 6" key="1">
    <citation type="submission" date="2018-02" db="EMBL/GenBank/DDBJ databases">
        <title>Reclassifiation of [Polyangium] brachysporum DSM 7029 as Guopingzhaonella breviflexa gen. nov., sp. nov., a member of the family Comamonadaceae.</title>
        <authorList>
            <person name="Tang B."/>
        </authorList>
    </citation>
    <scope>NUCLEOTIDE SEQUENCE [LARGE SCALE GENOMIC DNA]</scope>
    <source>
        <strain evidence="5 6">BCRC 80649</strain>
    </source>
</reference>
<dbReference type="InterPro" id="IPR017853">
    <property type="entry name" value="GH"/>
</dbReference>
<dbReference type="Gene3D" id="2.60.40.1180">
    <property type="entry name" value="Golgi alpha-mannosidase II"/>
    <property type="match status" value="1"/>
</dbReference>
<dbReference type="PANTHER" id="PTHR10357:SF179">
    <property type="entry name" value="NEUTRAL AND BASIC AMINO ACID TRANSPORT PROTEIN RBAT"/>
    <property type="match status" value="1"/>
</dbReference>
<dbReference type="SMART" id="SM00642">
    <property type="entry name" value="Aamy"/>
    <property type="match status" value="1"/>
</dbReference>
<dbReference type="Gene3D" id="3.20.20.80">
    <property type="entry name" value="Glycosidases"/>
    <property type="match status" value="2"/>
</dbReference>
<name>A0A2S5STD9_9BURK</name>
<dbReference type="SUPFAM" id="SSF51011">
    <property type="entry name" value="Glycosyl hydrolase domain"/>
    <property type="match status" value="1"/>
</dbReference>
<keyword evidence="3" id="KW-0326">Glycosidase</keyword>
<evidence type="ECO:0000256" key="2">
    <source>
        <dbReference type="ARBA" id="ARBA00022801"/>
    </source>
</evidence>
<dbReference type="Gene3D" id="3.90.400.10">
    <property type="entry name" value="Oligo-1,6-glucosidase, Domain 2"/>
    <property type="match status" value="1"/>
</dbReference>
<dbReference type="GO" id="GO:0009313">
    <property type="term" value="P:oligosaccharide catabolic process"/>
    <property type="evidence" value="ECO:0007669"/>
    <property type="project" value="TreeGrafter"/>
</dbReference>
<evidence type="ECO:0000256" key="3">
    <source>
        <dbReference type="ARBA" id="ARBA00023295"/>
    </source>
</evidence>
<dbReference type="PANTHER" id="PTHR10357">
    <property type="entry name" value="ALPHA-AMYLASE FAMILY MEMBER"/>
    <property type="match status" value="1"/>
</dbReference>
<dbReference type="InterPro" id="IPR045857">
    <property type="entry name" value="O16G_dom_2"/>
</dbReference>
<dbReference type="GO" id="GO:0004556">
    <property type="term" value="F:alpha-amylase activity"/>
    <property type="evidence" value="ECO:0007669"/>
    <property type="project" value="TreeGrafter"/>
</dbReference>
<dbReference type="AlphaFoldDB" id="A0A2S5STD9"/>
<dbReference type="Proteomes" id="UP000238605">
    <property type="component" value="Unassembled WGS sequence"/>
</dbReference>
<dbReference type="CDD" id="cd11330">
    <property type="entry name" value="AmyAc_OligoGlu"/>
    <property type="match status" value="1"/>
</dbReference>
<accession>A0A2S5STD9</accession>
<dbReference type="OrthoDB" id="9805159at2"/>
<evidence type="ECO:0000256" key="1">
    <source>
        <dbReference type="ARBA" id="ARBA00008061"/>
    </source>
</evidence>
<evidence type="ECO:0000259" key="4">
    <source>
        <dbReference type="SMART" id="SM00642"/>
    </source>
</evidence>
<evidence type="ECO:0000313" key="5">
    <source>
        <dbReference type="EMBL" id="PPE66005.1"/>
    </source>
</evidence>
<gene>
    <name evidence="5" type="ORF">C1704_11995</name>
</gene>
<sequence>MALHRTTNAHTEPFSVSFSDLSTAPWWRGGIIYQIYPRSFADSNGDGIGDLPGIIERLPYVASLGVDAIWISPFFRSPMKDFGYDIADYRDVDPMFGNLADFDRLVARAHELNLKVMIDQVLSHTSDQHPWFVESRSSRDNPKADWYVWADPKPDGTPPNNWLSVFGGSAWQWDSRRRQFYLHNFLTSQPDLNFHNPEVQQQVLDDIRFWLERGVDGFRFDACIFHFHDRQLRDNPPAANRDTKTVMETNPYGMQRHLYDKTQPENLPYLQRIRALLNEYGAASVGEIGDDDSLKTMAAYTADGDKLHMAYSFNLLTAERSAAYIRQQVEELEAQMKDGWACWSFGNHDVARVMTRWGGPNATPDYIKVAGAMLMSLRGSVCWWQGDELALTEADIPFEKLQDPYGINFWPEFKGRDGCRTPMPWSSTQPHGGFSAGRDVEPWLPVPPEHRARAVDVNEADPGSPLNALRRFIAWRKTQRCLVDGDIRFLDAPEPVLALIRTPANAGHGDTLLALFNLGQDAVSLELPHAPQTIAVDGHGFEGARREAQRFTLPAYGAYFGKMA</sequence>
<dbReference type="SUPFAM" id="SSF51445">
    <property type="entry name" value="(Trans)glycosidases"/>
    <property type="match status" value="1"/>
</dbReference>
<comment type="similarity">
    <text evidence="1">Belongs to the glycosyl hydrolase 13 family.</text>
</comment>
<keyword evidence="2" id="KW-0378">Hydrolase</keyword>
<dbReference type="InterPro" id="IPR006047">
    <property type="entry name" value="GH13_cat_dom"/>
</dbReference>
<dbReference type="EMBL" id="PSNX01000010">
    <property type="protein sequence ID" value="PPE66005.1"/>
    <property type="molecule type" value="Genomic_DNA"/>
</dbReference>
<dbReference type="FunFam" id="3.90.400.10:FF:000002">
    <property type="entry name" value="Sucrose isomerase"/>
    <property type="match status" value="1"/>
</dbReference>
<keyword evidence="6" id="KW-1185">Reference proteome</keyword>
<proteinExistence type="inferred from homology"/>
<comment type="caution">
    <text evidence="5">The sequence shown here is derived from an EMBL/GenBank/DDBJ whole genome shotgun (WGS) entry which is preliminary data.</text>
</comment>
<protein>
    <submittedName>
        <fullName evidence="5">Alpha-glucosidase</fullName>
    </submittedName>
</protein>
<feature type="domain" description="Glycosyl hydrolase family 13 catalytic" evidence="4">
    <location>
        <begin position="34"/>
        <end position="420"/>
    </location>
</feature>
<organism evidence="5 6">
    <name type="scientific">Caldimonas caldifontis</name>
    <dbReference type="NCBI Taxonomy" id="1452508"/>
    <lineage>
        <taxon>Bacteria</taxon>
        <taxon>Pseudomonadati</taxon>
        <taxon>Pseudomonadota</taxon>
        <taxon>Betaproteobacteria</taxon>
        <taxon>Burkholderiales</taxon>
        <taxon>Sphaerotilaceae</taxon>
        <taxon>Caldimonas</taxon>
    </lineage>
</organism>